<evidence type="ECO:0000256" key="1">
    <source>
        <dbReference type="SAM" id="MobiDB-lite"/>
    </source>
</evidence>
<dbReference type="AlphaFoldDB" id="A0A4Z2GKP7"/>
<reference evidence="2 3" key="1">
    <citation type="submission" date="2019-03" db="EMBL/GenBank/DDBJ databases">
        <title>First draft genome of Liparis tanakae, snailfish: a comprehensive survey of snailfish specific genes.</title>
        <authorList>
            <person name="Kim W."/>
            <person name="Song I."/>
            <person name="Jeong J.-H."/>
            <person name="Kim D."/>
            <person name="Kim S."/>
            <person name="Ryu S."/>
            <person name="Song J.Y."/>
            <person name="Lee S.K."/>
        </authorList>
    </citation>
    <scope>NUCLEOTIDE SEQUENCE [LARGE SCALE GENOMIC DNA]</scope>
    <source>
        <tissue evidence="2">Muscle</tissue>
    </source>
</reference>
<feature type="compositionally biased region" description="Basic and acidic residues" evidence="1">
    <location>
        <begin position="23"/>
        <end position="32"/>
    </location>
</feature>
<keyword evidence="3" id="KW-1185">Reference proteome</keyword>
<comment type="caution">
    <text evidence="2">The sequence shown here is derived from an EMBL/GenBank/DDBJ whole genome shotgun (WGS) entry which is preliminary data.</text>
</comment>
<proteinExistence type="predicted"/>
<evidence type="ECO:0000313" key="2">
    <source>
        <dbReference type="EMBL" id="TNN53790.1"/>
    </source>
</evidence>
<protein>
    <submittedName>
        <fullName evidence="2">Uncharacterized protein</fullName>
    </submittedName>
</protein>
<gene>
    <name evidence="2" type="ORF">EYF80_035994</name>
</gene>
<dbReference type="Proteomes" id="UP000314294">
    <property type="component" value="Unassembled WGS sequence"/>
</dbReference>
<organism evidence="2 3">
    <name type="scientific">Liparis tanakae</name>
    <name type="common">Tanaka's snailfish</name>
    <dbReference type="NCBI Taxonomy" id="230148"/>
    <lineage>
        <taxon>Eukaryota</taxon>
        <taxon>Metazoa</taxon>
        <taxon>Chordata</taxon>
        <taxon>Craniata</taxon>
        <taxon>Vertebrata</taxon>
        <taxon>Euteleostomi</taxon>
        <taxon>Actinopterygii</taxon>
        <taxon>Neopterygii</taxon>
        <taxon>Teleostei</taxon>
        <taxon>Neoteleostei</taxon>
        <taxon>Acanthomorphata</taxon>
        <taxon>Eupercaria</taxon>
        <taxon>Perciformes</taxon>
        <taxon>Cottioidei</taxon>
        <taxon>Cottales</taxon>
        <taxon>Liparidae</taxon>
        <taxon>Liparis</taxon>
    </lineage>
</organism>
<sequence length="297" mass="31969">MFDLDFAGSAVNARFLLQTPPIRGKERREKSRLASAGSPGDFFPARGQDGHIVSLNKSTGWHGAETVSAAFGFTELLRSRVAACAQPAGRLGRVRSNAVWRLRASRGGESSVVPGARRAALDPIGHRVAVNGIDVSAAAAAVLPAGQKRTVANPQPEQRELRLDSGRRRLPALIWRRSRCLQGLLCLSGSSAGVAMRLVQLVPSSMGRKSVLWLRPVGASPRFLSLPARPPLLCSPTPRRPAAPAASRPLSRFSDALSCASLRSSSVFMVRKRSTTKFRKAPMTVSPTRMYMKLNAT</sequence>
<name>A0A4Z2GKP7_9TELE</name>
<dbReference type="EMBL" id="SRLO01000505">
    <property type="protein sequence ID" value="TNN53790.1"/>
    <property type="molecule type" value="Genomic_DNA"/>
</dbReference>
<accession>A0A4Z2GKP7</accession>
<evidence type="ECO:0000313" key="3">
    <source>
        <dbReference type="Proteomes" id="UP000314294"/>
    </source>
</evidence>
<feature type="region of interest" description="Disordered" evidence="1">
    <location>
        <begin position="21"/>
        <end position="40"/>
    </location>
</feature>